<evidence type="ECO:0000313" key="2">
    <source>
        <dbReference type="Proteomes" id="UP001637618"/>
    </source>
</evidence>
<sequence length="257" mass="28861">MSYTINNLVWARRFGSPTEKLIMLELVRYADETGKCWPKIKTIASSCLISSRTVQRQIKQFERAGLLTIQKEYRNDGGQTTNRYFICIAALTALPPTDNAVMGRTTSMTPRPQTAASHTGDDIAVPSQELPTEPTIEIQQRTEDELQYPARLKASDRVWIIKLLQDVPHQDAQLMLDELAAALSAGRIKGTSSRWFYGLINNYKKGNFCPLAKPSKPEPTSNKRATEEVKELKPRSEIGASALEILKRKTLIKPSNQ</sequence>
<proteinExistence type="predicted"/>
<reference evidence="1" key="1">
    <citation type="submission" date="2022-11" db="EMBL/GenBank/DDBJ databases">
        <title>Draft genome sequences of strains of Pseudomonas imrae sp. nov.</title>
        <authorList>
            <person name="Salva Serra F."/>
            <person name="Nimje P."/>
            <person name="Moore E.R.B."/>
            <person name="Marathe N.P."/>
        </authorList>
    </citation>
    <scope>NUCLEOTIDE SEQUENCE</scope>
    <source>
        <strain evidence="1">15FMM2</strain>
    </source>
</reference>
<comment type="caution">
    <text evidence="1">The sequence shown here is derived from an EMBL/GenBank/DDBJ whole genome shotgun (WGS) entry which is preliminary data.</text>
</comment>
<name>A0ACC7PJK0_9PSED</name>
<accession>A0ACC7PJK0</accession>
<evidence type="ECO:0000313" key="1">
    <source>
        <dbReference type="EMBL" id="MFO2479451.1"/>
    </source>
</evidence>
<dbReference type="EMBL" id="JAPEQY010000015">
    <property type="protein sequence ID" value="MFO2479451.1"/>
    <property type="molecule type" value="Genomic_DNA"/>
</dbReference>
<dbReference type="Proteomes" id="UP001637618">
    <property type="component" value="Unassembled WGS sequence"/>
</dbReference>
<keyword evidence="2" id="KW-1185">Reference proteome</keyword>
<organism evidence="1 2">
    <name type="scientific">Pseudomonas imrae</name>
    <dbReference type="NCBI Taxonomy" id="2992837"/>
    <lineage>
        <taxon>Bacteria</taxon>
        <taxon>Pseudomonadati</taxon>
        <taxon>Pseudomonadota</taxon>
        <taxon>Gammaproteobacteria</taxon>
        <taxon>Pseudomonadales</taxon>
        <taxon>Pseudomonadaceae</taxon>
        <taxon>Pseudomonas</taxon>
    </lineage>
</organism>
<gene>
    <name evidence="1" type="ORF">OOJ96_18780</name>
</gene>
<protein>
    <submittedName>
        <fullName evidence="1">Helix-turn-helix domain-containing protein</fullName>
    </submittedName>
</protein>